<dbReference type="InterPro" id="IPR027417">
    <property type="entry name" value="P-loop_NTPase"/>
</dbReference>
<reference evidence="3" key="2">
    <citation type="journal article" date="2013" name="Nat. Commun.">
        <title>Genome of the Chinese tree shrew.</title>
        <authorList>
            <person name="Fan Y."/>
            <person name="Huang Z.Y."/>
            <person name="Cao C.C."/>
            <person name="Chen C.S."/>
            <person name="Chen Y.X."/>
            <person name="Fan D.D."/>
            <person name="He J."/>
            <person name="Hou H.L."/>
            <person name="Hu L."/>
            <person name="Hu X.T."/>
            <person name="Jiang X.T."/>
            <person name="Lai R."/>
            <person name="Lang Y.S."/>
            <person name="Liang B."/>
            <person name="Liao S.G."/>
            <person name="Mu D."/>
            <person name="Ma Y.Y."/>
            <person name="Niu Y.Y."/>
            <person name="Sun X.Q."/>
            <person name="Xia J.Q."/>
            <person name="Xiao J."/>
            <person name="Xiong Z.Q."/>
            <person name="Xu L."/>
            <person name="Yang L."/>
            <person name="Zhang Y."/>
            <person name="Zhao W."/>
            <person name="Zhao X.D."/>
            <person name="Zheng Y.T."/>
            <person name="Zhou J.M."/>
            <person name="Zhu Y.B."/>
            <person name="Zhang G.J."/>
            <person name="Wang J."/>
            <person name="Yao Y.G."/>
        </authorList>
    </citation>
    <scope>NUCLEOTIDE SEQUENCE [LARGE SCALE GENOMIC DNA]</scope>
</reference>
<dbReference type="STRING" id="246437.L9KP59"/>
<keyword evidence="2" id="KW-0645">Protease</keyword>
<proteinExistence type="predicted"/>
<dbReference type="Proteomes" id="UP000011518">
    <property type="component" value="Unassembled WGS sequence"/>
</dbReference>
<sequence>MSSYFVVLSEADSKKSIIKELESASEAVKLAFQQKLPPPPKIHNYLDEYVVGQSFAKKVLSVAMCNHYMRIYNNIQANPRQHAEVERQTSLTPREIEIRRWEDGCSFTKLLQIAGISQHGNALGALMQDQYHALFSMDKCELNITEDASKTIARLALERKQIEKEVVEGKKEPGYVRAPGKESSQEEYDSGIEEEGWPHQADAANS</sequence>
<evidence type="ECO:0000313" key="2">
    <source>
        <dbReference type="EMBL" id="ELW64508.1"/>
    </source>
</evidence>
<gene>
    <name evidence="2" type="ORF">TREES_T100006620</name>
</gene>
<dbReference type="Gene3D" id="3.40.50.300">
    <property type="entry name" value="P-loop containing nucleotide triphosphate hydrolases"/>
    <property type="match status" value="1"/>
</dbReference>
<feature type="region of interest" description="Disordered" evidence="1">
    <location>
        <begin position="169"/>
        <end position="206"/>
    </location>
</feature>
<dbReference type="GO" id="GO:0005759">
    <property type="term" value="C:mitochondrial matrix"/>
    <property type="evidence" value="ECO:0007669"/>
    <property type="project" value="TreeGrafter"/>
</dbReference>
<dbReference type="FunCoup" id="L9KP59">
    <property type="interactions" value="2066"/>
</dbReference>
<dbReference type="PANTHER" id="PTHR48102:SF7">
    <property type="entry name" value="ATP-DEPENDENT CLP PROTEASE ATP-BINDING SUBUNIT CLPX-LIKE, MITOCHONDRIAL"/>
    <property type="match status" value="1"/>
</dbReference>
<dbReference type="GO" id="GO:0051603">
    <property type="term" value="P:proteolysis involved in protein catabolic process"/>
    <property type="evidence" value="ECO:0007669"/>
    <property type="project" value="TreeGrafter"/>
</dbReference>
<dbReference type="PANTHER" id="PTHR48102">
    <property type="entry name" value="ATP-DEPENDENT CLP PROTEASE ATP-BINDING SUBUNIT CLPX-LIKE, MITOCHONDRIAL-RELATED"/>
    <property type="match status" value="1"/>
</dbReference>
<dbReference type="Gene3D" id="1.10.8.60">
    <property type="match status" value="1"/>
</dbReference>
<feature type="compositionally biased region" description="Acidic residues" evidence="1">
    <location>
        <begin position="185"/>
        <end position="195"/>
    </location>
</feature>
<dbReference type="GO" id="GO:0008233">
    <property type="term" value="F:peptidase activity"/>
    <property type="evidence" value="ECO:0007669"/>
    <property type="project" value="UniProtKB-KW"/>
</dbReference>
<organism evidence="2 3">
    <name type="scientific">Tupaia chinensis</name>
    <name type="common">Chinese tree shrew</name>
    <name type="synonym">Tupaia belangeri chinensis</name>
    <dbReference type="NCBI Taxonomy" id="246437"/>
    <lineage>
        <taxon>Eukaryota</taxon>
        <taxon>Metazoa</taxon>
        <taxon>Chordata</taxon>
        <taxon>Craniata</taxon>
        <taxon>Vertebrata</taxon>
        <taxon>Euteleostomi</taxon>
        <taxon>Mammalia</taxon>
        <taxon>Eutheria</taxon>
        <taxon>Euarchontoglires</taxon>
        <taxon>Scandentia</taxon>
        <taxon>Tupaiidae</taxon>
        <taxon>Tupaia</taxon>
    </lineage>
</organism>
<keyword evidence="3" id="KW-1185">Reference proteome</keyword>
<dbReference type="GO" id="GO:0005524">
    <property type="term" value="F:ATP binding"/>
    <property type="evidence" value="ECO:0007669"/>
    <property type="project" value="UniProtKB-KW"/>
</dbReference>
<reference evidence="3" key="1">
    <citation type="submission" date="2012-07" db="EMBL/GenBank/DDBJ databases">
        <title>Genome of the Chinese tree shrew, a rising model animal genetically related to primates.</title>
        <authorList>
            <person name="Zhang G."/>
            <person name="Fan Y."/>
            <person name="Yao Y."/>
            <person name="Huang Z."/>
        </authorList>
    </citation>
    <scope>NUCLEOTIDE SEQUENCE [LARGE SCALE GENOMIC DNA]</scope>
</reference>
<keyword evidence="2" id="KW-0067">ATP-binding</keyword>
<accession>L9KP59</accession>
<dbReference type="AlphaFoldDB" id="L9KP59"/>
<protein>
    <submittedName>
        <fullName evidence="2">ATP-dependent Clp protease ATP-binding subunit clpX-like, mitochondrial</fullName>
    </submittedName>
</protein>
<dbReference type="InParanoid" id="L9KP59"/>
<feature type="compositionally biased region" description="Basic and acidic residues" evidence="1">
    <location>
        <begin position="169"/>
        <end position="184"/>
    </location>
</feature>
<name>L9KP59_TUPCH</name>
<keyword evidence="2" id="KW-0378">Hydrolase</keyword>
<keyword evidence="2" id="KW-0547">Nucleotide-binding</keyword>
<dbReference type="InterPro" id="IPR050052">
    <property type="entry name" value="ATP-dep_Clp_protease_ClpX"/>
</dbReference>
<evidence type="ECO:0000256" key="1">
    <source>
        <dbReference type="SAM" id="MobiDB-lite"/>
    </source>
</evidence>
<dbReference type="EMBL" id="KB320725">
    <property type="protein sequence ID" value="ELW64508.1"/>
    <property type="molecule type" value="Genomic_DNA"/>
</dbReference>
<evidence type="ECO:0000313" key="3">
    <source>
        <dbReference type="Proteomes" id="UP000011518"/>
    </source>
</evidence>
<dbReference type="GO" id="GO:0016887">
    <property type="term" value="F:ATP hydrolysis activity"/>
    <property type="evidence" value="ECO:0007669"/>
    <property type="project" value="TreeGrafter"/>
</dbReference>